<gene>
    <name evidence="3" type="ORF">QR680_010246</name>
</gene>
<name>A0AA39MB81_9BILA</name>
<dbReference type="Gene3D" id="2.10.25.10">
    <property type="entry name" value="Laminin"/>
    <property type="match status" value="1"/>
</dbReference>
<dbReference type="GO" id="GO:0004867">
    <property type="term" value="F:serine-type endopeptidase inhibitor activity"/>
    <property type="evidence" value="ECO:0007669"/>
    <property type="project" value="UniProtKB-KW"/>
</dbReference>
<feature type="signal peptide" evidence="2">
    <location>
        <begin position="1"/>
        <end position="21"/>
    </location>
</feature>
<proteinExistence type="predicted"/>
<comment type="caution">
    <text evidence="3">The sequence shown here is derived from an EMBL/GenBank/DDBJ whole genome shotgun (WGS) entry which is preliminary data.</text>
</comment>
<evidence type="ECO:0000313" key="3">
    <source>
        <dbReference type="EMBL" id="KAK0427473.1"/>
    </source>
</evidence>
<reference evidence="3" key="1">
    <citation type="submission" date="2023-06" db="EMBL/GenBank/DDBJ databases">
        <title>Genomic analysis of the entomopathogenic nematode Steinernema hermaphroditum.</title>
        <authorList>
            <person name="Schwarz E.M."/>
            <person name="Heppert J.K."/>
            <person name="Baniya A."/>
            <person name="Schwartz H.T."/>
            <person name="Tan C.-H."/>
            <person name="Antoshechkin I."/>
            <person name="Sternberg P.W."/>
            <person name="Goodrich-Blair H."/>
            <person name="Dillman A.R."/>
        </authorList>
    </citation>
    <scope>NUCLEOTIDE SEQUENCE</scope>
    <source>
        <strain evidence="3">PS9179</strain>
        <tissue evidence="3">Whole animal</tissue>
    </source>
</reference>
<sequence>MNSSLRSIFVLFALCAVVVYSQLKCGKNELLTRRQYRDQYCNATIFYAPPRTIGDEKCVCFRPYARDRDGNCVTYNECAQQLCEGISCPLGDFCSVVKTPRNETVDPEIISILDHVAGCTLQL</sequence>
<keyword evidence="2" id="KW-0732">Signal</keyword>
<keyword evidence="1" id="KW-0722">Serine protease inhibitor</keyword>
<accession>A0AA39MB81</accession>
<keyword evidence="1" id="KW-0646">Protease inhibitor</keyword>
<feature type="chain" id="PRO_5041229365" evidence="2">
    <location>
        <begin position="22"/>
        <end position="123"/>
    </location>
</feature>
<organism evidence="3 4">
    <name type="scientific">Steinernema hermaphroditum</name>
    <dbReference type="NCBI Taxonomy" id="289476"/>
    <lineage>
        <taxon>Eukaryota</taxon>
        <taxon>Metazoa</taxon>
        <taxon>Ecdysozoa</taxon>
        <taxon>Nematoda</taxon>
        <taxon>Chromadorea</taxon>
        <taxon>Rhabditida</taxon>
        <taxon>Tylenchina</taxon>
        <taxon>Panagrolaimomorpha</taxon>
        <taxon>Strongyloidoidea</taxon>
        <taxon>Steinernematidae</taxon>
        <taxon>Steinernema</taxon>
    </lineage>
</organism>
<dbReference type="Proteomes" id="UP001175271">
    <property type="component" value="Unassembled WGS sequence"/>
</dbReference>
<protein>
    <submittedName>
        <fullName evidence="3">Uncharacterized protein</fullName>
    </submittedName>
</protein>
<evidence type="ECO:0000256" key="2">
    <source>
        <dbReference type="SAM" id="SignalP"/>
    </source>
</evidence>
<evidence type="ECO:0000256" key="1">
    <source>
        <dbReference type="ARBA" id="ARBA00022900"/>
    </source>
</evidence>
<dbReference type="InterPro" id="IPR036084">
    <property type="entry name" value="Ser_inhib-like_sf"/>
</dbReference>
<keyword evidence="4" id="KW-1185">Reference proteome</keyword>
<evidence type="ECO:0000313" key="4">
    <source>
        <dbReference type="Proteomes" id="UP001175271"/>
    </source>
</evidence>
<dbReference type="SUPFAM" id="SSF57567">
    <property type="entry name" value="Serine protease inhibitors"/>
    <property type="match status" value="1"/>
</dbReference>
<dbReference type="AlphaFoldDB" id="A0AA39MB81"/>
<dbReference type="EMBL" id="JAUCMV010000001">
    <property type="protein sequence ID" value="KAK0427473.1"/>
    <property type="molecule type" value="Genomic_DNA"/>
</dbReference>